<evidence type="ECO:0000313" key="2">
    <source>
        <dbReference type="EMBL" id="CAF4503353.1"/>
    </source>
</evidence>
<protein>
    <submittedName>
        <fullName evidence="1">Uncharacterized protein</fullName>
    </submittedName>
</protein>
<dbReference type="Proteomes" id="UP000681722">
    <property type="component" value="Unassembled WGS sequence"/>
</dbReference>
<sequence length="46" mass="5430">WLDSVLAVIENTAMNPQQRRDFVAERLAGKAQEWYRRHSQEVPVFS</sequence>
<dbReference type="AlphaFoldDB" id="A0A816BXK9"/>
<name>A0A816BXK9_9BILA</name>
<dbReference type="OrthoDB" id="10090179at2759"/>
<organism evidence="1 3">
    <name type="scientific">Didymodactylos carnosus</name>
    <dbReference type="NCBI Taxonomy" id="1234261"/>
    <lineage>
        <taxon>Eukaryota</taxon>
        <taxon>Metazoa</taxon>
        <taxon>Spiralia</taxon>
        <taxon>Gnathifera</taxon>
        <taxon>Rotifera</taxon>
        <taxon>Eurotatoria</taxon>
        <taxon>Bdelloidea</taxon>
        <taxon>Philodinida</taxon>
        <taxon>Philodinidae</taxon>
        <taxon>Didymodactylos</taxon>
    </lineage>
</organism>
<comment type="caution">
    <text evidence="1">The sequence shown here is derived from an EMBL/GenBank/DDBJ whole genome shotgun (WGS) entry which is preliminary data.</text>
</comment>
<dbReference type="Proteomes" id="UP000663829">
    <property type="component" value="Unassembled WGS sequence"/>
</dbReference>
<evidence type="ECO:0000313" key="3">
    <source>
        <dbReference type="Proteomes" id="UP000663829"/>
    </source>
</evidence>
<keyword evidence="3" id="KW-1185">Reference proteome</keyword>
<feature type="non-terminal residue" evidence="1">
    <location>
        <position position="1"/>
    </location>
</feature>
<proteinExistence type="predicted"/>
<accession>A0A816BXK9</accession>
<reference evidence="1" key="1">
    <citation type="submission" date="2021-02" db="EMBL/GenBank/DDBJ databases">
        <authorList>
            <person name="Nowell W R."/>
        </authorList>
    </citation>
    <scope>NUCLEOTIDE SEQUENCE</scope>
</reference>
<gene>
    <name evidence="1" type="ORF">GPM918_LOCUS43445</name>
    <name evidence="2" type="ORF">SRO942_LOCUS44942</name>
</gene>
<dbReference type="EMBL" id="CAJNOQ010039422">
    <property type="protein sequence ID" value="CAF1616370.1"/>
    <property type="molecule type" value="Genomic_DNA"/>
</dbReference>
<dbReference type="EMBL" id="CAJOBC010106389">
    <property type="protein sequence ID" value="CAF4503353.1"/>
    <property type="molecule type" value="Genomic_DNA"/>
</dbReference>
<evidence type="ECO:0000313" key="1">
    <source>
        <dbReference type="EMBL" id="CAF1616370.1"/>
    </source>
</evidence>